<feature type="region of interest" description="Disordered" evidence="1">
    <location>
        <begin position="1"/>
        <end position="20"/>
    </location>
</feature>
<dbReference type="Pfam" id="PF05175">
    <property type="entry name" value="MTS"/>
    <property type="match status" value="1"/>
</dbReference>
<dbReference type="Proteomes" id="UP000253509">
    <property type="component" value="Unassembled WGS sequence"/>
</dbReference>
<gene>
    <name evidence="3" type="ORF">DFO65_106157</name>
</gene>
<proteinExistence type="predicted"/>
<dbReference type="InterPro" id="IPR007848">
    <property type="entry name" value="Small_mtfrase_dom"/>
</dbReference>
<reference evidence="3 4" key="1">
    <citation type="submission" date="2018-06" db="EMBL/GenBank/DDBJ databases">
        <title>Freshwater and sediment microbial communities from various areas in North America, analyzing microbe dynamics in response to fracking.</title>
        <authorList>
            <person name="Lamendella R."/>
        </authorList>
    </citation>
    <scope>NUCLEOTIDE SEQUENCE [LARGE SCALE GENOMIC DNA]</scope>
    <source>
        <strain evidence="3 4">3b_TX</strain>
    </source>
</reference>
<keyword evidence="3" id="KW-0489">Methyltransferase</keyword>
<feature type="domain" description="Methyltransferase small" evidence="2">
    <location>
        <begin position="213"/>
        <end position="329"/>
    </location>
</feature>
<dbReference type="PANTHER" id="PTHR18895">
    <property type="entry name" value="HEMK METHYLTRANSFERASE"/>
    <property type="match status" value="1"/>
</dbReference>
<evidence type="ECO:0000313" key="3">
    <source>
        <dbReference type="EMBL" id="RBP71314.1"/>
    </source>
</evidence>
<dbReference type="InterPro" id="IPR002052">
    <property type="entry name" value="DNA_methylase_N6_adenine_CS"/>
</dbReference>
<protein>
    <submittedName>
        <fullName evidence="3">Methyltransferase family protein</fullName>
    </submittedName>
</protein>
<dbReference type="InterPro" id="IPR029063">
    <property type="entry name" value="SAM-dependent_MTases_sf"/>
</dbReference>
<dbReference type="InterPro" id="IPR050320">
    <property type="entry name" value="N5-glutamine_MTase"/>
</dbReference>
<evidence type="ECO:0000259" key="2">
    <source>
        <dbReference type="Pfam" id="PF05175"/>
    </source>
</evidence>
<dbReference type="AlphaFoldDB" id="A0A366IK03"/>
<dbReference type="CDD" id="cd02440">
    <property type="entry name" value="AdoMet_MTases"/>
    <property type="match status" value="1"/>
</dbReference>
<name>A0A366IK03_9MICO</name>
<keyword evidence="3" id="KW-0808">Transferase</keyword>
<dbReference type="PROSITE" id="PS00092">
    <property type="entry name" value="N6_MTASE"/>
    <property type="match status" value="1"/>
</dbReference>
<organism evidence="3 4">
    <name type="scientific">Brevibacterium celere</name>
    <dbReference type="NCBI Taxonomy" id="225845"/>
    <lineage>
        <taxon>Bacteria</taxon>
        <taxon>Bacillati</taxon>
        <taxon>Actinomycetota</taxon>
        <taxon>Actinomycetes</taxon>
        <taxon>Micrococcales</taxon>
        <taxon>Brevibacteriaceae</taxon>
        <taxon>Brevibacterium</taxon>
    </lineage>
</organism>
<accession>A0A366IK03</accession>
<evidence type="ECO:0000313" key="4">
    <source>
        <dbReference type="Proteomes" id="UP000253509"/>
    </source>
</evidence>
<sequence length="392" mass="42166">MPTIEWTEDDRTRSAAWHSESGAAAPERVVVIDDAITATAAYALARKGTGLLWRGDFHNGRQLLSAMARRVDLALARRGGRRGSRGPRGGGVAASATEGEKITRAFLAQRRAREDRARILGRLIVELGADFSLDLRRAPDVREACRDAYGDPTSAMCVSLTELQGVLSARGWHETGVPIPSLDARIHPRYGVFSPVRGEYIELVARAPIPAGTRTAFDLGTGTGVLAALLARRGVESIIATDINGRAVECANENFARLGCADRARAIEADLFPEGRADLIVCNPPWLPARPTSALELGIYDEDSSVLHRFLEGAAEHLNPGGEAWLIISDLAEHLGLRTRADLLERIAAAGLHVIDRLATAPTHGRATDASDPLHAARSREVTSLWRLAADG</sequence>
<dbReference type="GO" id="GO:0032259">
    <property type="term" value="P:methylation"/>
    <property type="evidence" value="ECO:0007669"/>
    <property type="project" value="UniProtKB-KW"/>
</dbReference>
<dbReference type="EMBL" id="QNSB01000006">
    <property type="protein sequence ID" value="RBP71314.1"/>
    <property type="molecule type" value="Genomic_DNA"/>
</dbReference>
<keyword evidence="4" id="KW-1185">Reference proteome</keyword>
<dbReference type="PANTHER" id="PTHR18895:SF74">
    <property type="entry name" value="MTRF1L RELEASE FACTOR GLUTAMINE METHYLTRANSFERASE"/>
    <property type="match status" value="1"/>
</dbReference>
<dbReference type="SUPFAM" id="SSF53335">
    <property type="entry name" value="S-adenosyl-L-methionine-dependent methyltransferases"/>
    <property type="match status" value="1"/>
</dbReference>
<dbReference type="Gene3D" id="3.40.50.150">
    <property type="entry name" value="Vaccinia Virus protein VP39"/>
    <property type="match status" value="1"/>
</dbReference>
<evidence type="ECO:0000256" key="1">
    <source>
        <dbReference type="SAM" id="MobiDB-lite"/>
    </source>
</evidence>
<dbReference type="GO" id="GO:0036009">
    <property type="term" value="F:protein-glutamine N-methyltransferase activity"/>
    <property type="evidence" value="ECO:0007669"/>
    <property type="project" value="TreeGrafter"/>
</dbReference>
<dbReference type="GO" id="GO:0003676">
    <property type="term" value="F:nucleic acid binding"/>
    <property type="evidence" value="ECO:0007669"/>
    <property type="project" value="InterPro"/>
</dbReference>
<dbReference type="RefSeq" id="WP_113904396.1">
    <property type="nucleotide sequence ID" value="NZ_QNSB01000006.1"/>
</dbReference>
<comment type="caution">
    <text evidence="3">The sequence shown here is derived from an EMBL/GenBank/DDBJ whole genome shotgun (WGS) entry which is preliminary data.</text>
</comment>